<dbReference type="InterPro" id="IPR036291">
    <property type="entry name" value="NAD(P)-bd_dom_sf"/>
</dbReference>
<comment type="similarity">
    <text evidence="2 8">Belongs to the Glu/Leu/Phe/Val dehydrogenases family.</text>
</comment>
<comment type="subcellular location">
    <subcellularLocation>
        <location evidence="1">Mitochondrion</location>
    </subcellularLocation>
</comment>
<dbReference type="Gene3D" id="3.40.50.10860">
    <property type="entry name" value="Leucine Dehydrogenase, chain A, domain 1"/>
    <property type="match status" value="1"/>
</dbReference>
<dbReference type="InterPro" id="IPR006097">
    <property type="entry name" value="Glu/Leu/Phe/Val/Trp_DH_dimer"/>
</dbReference>
<dbReference type="GO" id="GO:0004352">
    <property type="term" value="F:glutamate dehydrogenase (NAD+) activity"/>
    <property type="evidence" value="ECO:0007669"/>
    <property type="project" value="TreeGrafter"/>
</dbReference>
<evidence type="ECO:0000256" key="8">
    <source>
        <dbReference type="RuleBase" id="RU004417"/>
    </source>
</evidence>
<dbReference type="Pfam" id="PF02812">
    <property type="entry name" value="ELFV_dehydrog_N"/>
    <property type="match status" value="1"/>
</dbReference>
<keyword evidence="11" id="KW-1185">Reference proteome</keyword>
<evidence type="ECO:0000256" key="7">
    <source>
        <dbReference type="ARBA" id="ARBA00048577"/>
    </source>
</evidence>
<evidence type="ECO:0000256" key="1">
    <source>
        <dbReference type="ARBA" id="ARBA00004173"/>
    </source>
</evidence>
<evidence type="ECO:0000313" key="10">
    <source>
        <dbReference type="EMBL" id="GFR73651.1"/>
    </source>
</evidence>
<dbReference type="EMBL" id="BMAT01007891">
    <property type="protein sequence ID" value="GFR73651.1"/>
    <property type="molecule type" value="Genomic_DNA"/>
</dbReference>
<proteinExistence type="inferred from homology"/>
<comment type="caution">
    <text evidence="10">The sequence shown here is derived from an EMBL/GenBank/DDBJ whole genome shotgun (WGS) entry which is preliminary data.</text>
</comment>
<evidence type="ECO:0000256" key="4">
    <source>
        <dbReference type="ARBA" id="ARBA00023002"/>
    </source>
</evidence>
<evidence type="ECO:0000256" key="2">
    <source>
        <dbReference type="ARBA" id="ARBA00006382"/>
    </source>
</evidence>
<evidence type="ECO:0000256" key="3">
    <source>
        <dbReference type="ARBA" id="ARBA00012889"/>
    </source>
</evidence>
<dbReference type="Gene3D" id="3.40.50.720">
    <property type="entry name" value="NAD(P)-binding Rossmann-like Domain"/>
    <property type="match status" value="1"/>
</dbReference>
<dbReference type="PRINTS" id="PR00082">
    <property type="entry name" value="GLFDHDRGNASE"/>
</dbReference>
<feature type="domain" description="Glutamate/phenylalanine/leucine/valine/L-tryptophan dehydrogenase C-terminal" evidence="9">
    <location>
        <begin position="352"/>
        <end position="644"/>
    </location>
</feature>
<dbReference type="GO" id="GO:0006538">
    <property type="term" value="P:L-glutamate catabolic process"/>
    <property type="evidence" value="ECO:0007669"/>
    <property type="project" value="TreeGrafter"/>
</dbReference>
<protein>
    <recommendedName>
        <fullName evidence="3">glutamate dehydrogenase [NAD(P)(+)]</fullName>
        <ecNumber evidence="3">1.4.1.3</ecNumber>
    </recommendedName>
</protein>
<dbReference type="PANTHER" id="PTHR11606">
    <property type="entry name" value="GLUTAMATE DEHYDROGENASE"/>
    <property type="match status" value="1"/>
</dbReference>
<dbReference type="PANTHER" id="PTHR11606:SF13">
    <property type="entry name" value="GLUTAMATE DEHYDROGENASE 1, MITOCHONDRIAL"/>
    <property type="match status" value="1"/>
</dbReference>
<name>A0AAV4FKX3_9GAST</name>
<keyword evidence="5" id="KW-0496">Mitochondrion</keyword>
<evidence type="ECO:0000256" key="5">
    <source>
        <dbReference type="ARBA" id="ARBA00023128"/>
    </source>
</evidence>
<dbReference type="GO" id="GO:0005739">
    <property type="term" value="C:mitochondrion"/>
    <property type="evidence" value="ECO:0007669"/>
    <property type="project" value="UniProtKB-SubCell"/>
</dbReference>
<dbReference type="SUPFAM" id="SSF53223">
    <property type="entry name" value="Aminoacid dehydrogenase-like, N-terminal domain"/>
    <property type="match status" value="1"/>
</dbReference>
<reference evidence="10 11" key="1">
    <citation type="journal article" date="2021" name="Elife">
        <title>Chloroplast acquisition without the gene transfer in kleptoplastic sea slugs, Plakobranchus ocellatus.</title>
        <authorList>
            <person name="Maeda T."/>
            <person name="Takahashi S."/>
            <person name="Yoshida T."/>
            <person name="Shimamura S."/>
            <person name="Takaki Y."/>
            <person name="Nagai Y."/>
            <person name="Toyoda A."/>
            <person name="Suzuki Y."/>
            <person name="Arimoto A."/>
            <person name="Ishii H."/>
            <person name="Satoh N."/>
            <person name="Nishiyama T."/>
            <person name="Hasebe M."/>
            <person name="Maruyama T."/>
            <person name="Minagawa J."/>
            <person name="Obokata J."/>
            <person name="Shigenobu S."/>
        </authorList>
    </citation>
    <scope>NUCLEOTIDE SEQUENCE [LARGE SCALE GENOMIC DNA]</scope>
</reference>
<dbReference type="InterPro" id="IPR046346">
    <property type="entry name" value="Aminoacid_DH-like_N_sf"/>
</dbReference>
<dbReference type="SMART" id="SM00839">
    <property type="entry name" value="ELFV_dehydrog"/>
    <property type="match status" value="1"/>
</dbReference>
<dbReference type="Gene3D" id="1.10.287.140">
    <property type="match status" value="1"/>
</dbReference>
<evidence type="ECO:0000259" key="9">
    <source>
        <dbReference type="SMART" id="SM00839"/>
    </source>
</evidence>
<comment type="catalytic activity">
    <reaction evidence="7">
        <text>L-glutamate + NADP(+) + H2O = 2-oxoglutarate + NH4(+) + NADPH + H(+)</text>
        <dbReference type="Rhea" id="RHEA:11612"/>
        <dbReference type="ChEBI" id="CHEBI:15377"/>
        <dbReference type="ChEBI" id="CHEBI:15378"/>
        <dbReference type="ChEBI" id="CHEBI:16810"/>
        <dbReference type="ChEBI" id="CHEBI:28938"/>
        <dbReference type="ChEBI" id="CHEBI:29985"/>
        <dbReference type="ChEBI" id="CHEBI:57783"/>
        <dbReference type="ChEBI" id="CHEBI:58349"/>
        <dbReference type="EC" id="1.4.1.3"/>
    </reaction>
</comment>
<dbReference type="InterPro" id="IPR033922">
    <property type="entry name" value="NAD_bind_Glu_DH"/>
</dbReference>
<dbReference type="InterPro" id="IPR006095">
    <property type="entry name" value="Glu/Leu/Phe/Val/Trp_DH"/>
</dbReference>
<organism evidence="10 11">
    <name type="scientific">Elysia marginata</name>
    <dbReference type="NCBI Taxonomy" id="1093978"/>
    <lineage>
        <taxon>Eukaryota</taxon>
        <taxon>Metazoa</taxon>
        <taxon>Spiralia</taxon>
        <taxon>Lophotrochozoa</taxon>
        <taxon>Mollusca</taxon>
        <taxon>Gastropoda</taxon>
        <taxon>Heterobranchia</taxon>
        <taxon>Euthyneura</taxon>
        <taxon>Panpulmonata</taxon>
        <taxon>Sacoglossa</taxon>
        <taxon>Placobranchoidea</taxon>
        <taxon>Plakobranchidae</taxon>
        <taxon>Elysia</taxon>
    </lineage>
</organism>
<keyword evidence="4 8" id="KW-0560">Oxidoreductase</keyword>
<dbReference type="Pfam" id="PF00208">
    <property type="entry name" value="ELFV_dehydrog"/>
    <property type="match status" value="1"/>
</dbReference>
<accession>A0AAV4FKX3</accession>
<dbReference type="FunFam" id="3.40.50.720:FF:000100">
    <property type="entry name" value="Glutamate dehydrogenase 1, mitochondrial"/>
    <property type="match status" value="1"/>
</dbReference>
<evidence type="ECO:0000256" key="6">
    <source>
        <dbReference type="ARBA" id="ARBA00047867"/>
    </source>
</evidence>
<evidence type="ECO:0000313" key="11">
    <source>
        <dbReference type="Proteomes" id="UP000762676"/>
    </source>
</evidence>
<dbReference type="SUPFAM" id="SSF51735">
    <property type="entry name" value="NAD(P)-binding Rossmann-fold domains"/>
    <property type="match status" value="1"/>
</dbReference>
<dbReference type="AlphaFoldDB" id="A0AAV4FKX3"/>
<sequence>MTGIKIVPNAVLLWLKPATKTKDSVLKYSSTLTSNLTFSSGPASFRTLVHLCYRNAPSGFVANCSSHIQRSASFTHDAAQTFSPIPRRTVTAMSRAKVRGQTSIHRWYCPYKDWDRPLYCPGPLLVVQQRHIVSKSAHISDDDDENLPLSRNVGMFFDKAAALLVHKVVEDFKSLPQKHRSLDEEMKLIQGTIAVIKPCAFIISLSFPIRRDNGTLEVVRAYRAQHKQHRLPSKGGIRFSAHVDYDEVTALAALMTYKCALVNAPFGGAKAGVQIDPKKYSEGELERITRRLTIELSKKGFIHPGIDVPAPDMGTGEREMCWIADTYANIVGFSDINARACVTGKPVSQGGINGRTSATGKGVFVGIKYFLTDKACMDVIGLKPGFKDKTFIVQGFGNVGFHAARYLVEAGAKCIGVAEMDANLYNKDGIDPVALDEYRRQSGCLAGFPAAQPYQGENILCEKCDILVAAACERVITKKISQKIQAKIIAEGANGPVTPGADKVLMEKKVLVIPDLFINAGGVTVSYFEWLKNLNHVSYGRLTSKFERDSNLHIIESVEKSINKWLDSDRAKGLNLKPDPKVKDKYLGYASEKDIVHAGLEHTMERAAEVIMDTARTYNLGLDIRTAAYLVSIEKIYNFYREAGVSSVI</sequence>
<gene>
    <name evidence="10" type="ORF">ElyMa_003872500</name>
</gene>
<dbReference type="CDD" id="cd01076">
    <property type="entry name" value="NAD_bind_1_Glu_DH"/>
    <property type="match status" value="1"/>
</dbReference>
<dbReference type="InterPro" id="IPR006096">
    <property type="entry name" value="Glu/Leu/Phe/Val/Trp_DH_C"/>
</dbReference>
<dbReference type="EC" id="1.4.1.3" evidence="3"/>
<comment type="catalytic activity">
    <reaction evidence="6">
        <text>L-glutamate + NAD(+) + H2O = 2-oxoglutarate + NH4(+) + NADH + H(+)</text>
        <dbReference type="Rhea" id="RHEA:15133"/>
        <dbReference type="ChEBI" id="CHEBI:15377"/>
        <dbReference type="ChEBI" id="CHEBI:15378"/>
        <dbReference type="ChEBI" id="CHEBI:16810"/>
        <dbReference type="ChEBI" id="CHEBI:28938"/>
        <dbReference type="ChEBI" id="CHEBI:29985"/>
        <dbReference type="ChEBI" id="CHEBI:57540"/>
        <dbReference type="ChEBI" id="CHEBI:57945"/>
        <dbReference type="EC" id="1.4.1.3"/>
    </reaction>
</comment>
<dbReference type="Proteomes" id="UP000762676">
    <property type="component" value="Unassembled WGS sequence"/>
</dbReference>